<dbReference type="PROSITE" id="PS50041">
    <property type="entry name" value="C_TYPE_LECTIN_2"/>
    <property type="match status" value="1"/>
</dbReference>
<evidence type="ECO:0000313" key="4">
    <source>
        <dbReference type="EMBL" id="CAH2099385.1"/>
    </source>
</evidence>
<feature type="domain" description="C-type lectin" evidence="3">
    <location>
        <begin position="287"/>
        <end position="418"/>
    </location>
</feature>
<feature type="region of interest" description="Disordered" evidence="1">
    <location>
        <begin position="71"/>
        <end position="230"/>
    </location>
</feature>
<evidence type="ECO:0000313" key="5">
    <source>
        <dbReference type="Proteomes" id="UP001153954"/>
    </source>
</evidence>
<dbReference type="EMBL" id="CAKOGL010000022">
    <property type="protein sequence ID" value="CAH2099385.1"/>
    <property type="molecule type" value="Genomic_DNA"/>
</dbReference>
<dbReference type="Pfam" id="PF00059">
    <property type="entry name" value="Lectin_C"/>
    <property type="match status" value="1"/>
</dbReference>
<evidence type="ECO:0000256" key="1">
    <source>
        <dbReference type="SAM" id="MobiDB-lite"/>
    </source>
</evidence>
<keyword evidence="2" id="KW-0732">Signal</keyword>
<dbReference type="InterPro" id="IPR016187">
    <property type="entry name" value="CTDL_fold"/>
</dbReference>
<evidence type="ECO:0000256" key="2">
    <source>
        <dbReference type="SAM" id="SignalP"/>
    </source>
</evidence>
<feature type="signal peptide" evidence="2">
    <location>
        <begin position="1"/>
        <end position="17"/>
    </location>
</feature>
<dbReference type="Gene3D" id="3.10.100.10">
    <property type="entry name" value="Mannose-Binding Protein A, subunit A"/>
    <property type="match status" value="1"/>
</dbReference>
<accession>A0AAU9UJ84</accession>
<proteinExistence type="predicted"/>
<comment type="caution">
    <text evidence="4">The sequence shown here is derived from an EMBL/GenBank/DDBJ whole genome shotgun (WGS) entry which is preliminary data.</text>
</comment>
<organism evidence="4 5">
    <name type="scientific">Euphydryas editha</name>
    <name type="common">Edith's checkerspot</name>
    <dbReference type="NCBI Taxonomy" id="104508"/>
    <lineage>
        <taxon>Eukaryota</taxon>
        <taxon>Metazoa</taxon>
        <taxon>Ecdysozoa</taxon>
        <taxon>Arthropoda</taxon>
        <taxon>Hexapoda</taxon>
        <taxon>Insecta</taxon>
        <taxon>Pterygota</taxon>
        <taxon>Neoptera</taxon>
        <taxon>Endopterygota</taxon>
        <taxon>Lepidoptera</taxon>
        <taxon>Glossata</taxon>
        <taxon>Ditrysia</taxon>
        <taxon>Papilionoidea</taxon>
        <taxon>Nymphalidae</taxon>
        <taxon>Nymphalinae</taxon>
        <taxon>Euphydryas</taxon>
    </lineage>
</organism>
<evidence type="ECO:0000259" key="3">
    <source>
        <dbReference type="PROSITE" id="PS50041"/>
    </source>
</evidence>
<gene>
    <name evidence="4" type="ORF">EEDITHA_LOCUS14373</name>
</gene>
<sequence length="459" mass="50683">MVRVLVALALLMVSVSSENSTVADVDTSDTCEAFGPWSQALEDWATSPHSDRHGRIMVLPPAKGYYVTERIDTPYLSPPPPPQMSHTPSSEYTSQNQWSIPVNDSYMPQNQGYVPPNQSNIPPNQNYIPPNQGYVPPNQSNIPPNQSYMPQNQGHIPPNQSQFAHKKGLPPPKKSHQTQNNGPSLLTPQSYKEWEVNSPPGAGKIVNKPPNPYKDKVKPNYPVDRVDDPPRKQVTETDLYLLSAIEKLVYRADTMEKRLRKLEDSLYELLAVADNKPEPCASSFVRVGAACYSWGAAADWKRAALACRALGAALAELLDRRQRRALLAKLLADKTLKGDDFWTGGLNPGLLWIWSNSARPVTLDDNNNNTNTNGNNNSTNSANIPGEGRCLSLVYDAARHSYALRGRDCAAPLRYICQASDDRAAVANDIERAARALRALRARPGGRRSKLLWDALGSD</sequence>
<reference evidence="4" key="1">
    <citation type="submission" date="2022-03" db="EMBL/GenBank/DDBJ databases">
        <authorList>
            <person name="Tunstrom K."/>
        </authorList>
    </citation>
    <scope>NUCLEOTIDE SEQUENCE</scope>
</reference>
<dbReference type="InterPro" id="IPR016186">
    <property type="entry name" value="C-type_lectin-like/link_sf"/>
</dbReference>
<dbReference type="AlphaFoldDB" id="A0AAU9UJ84"/>
<keyword evidence="5" id="KW-1185">Reference proteome</keyword>
<name>A0AAU9UJ84_EUPED</name>
<feature type="compositionally biased region" description="Polar residues" evidence="1">
    <location>
        <begin position="177"/>
        <end position="190"/>
    </location>
</feature>
<dbReference type="Proteomes" id="UP001153954">
    <property type="component" value="Unassembled WGS sequence"/>
</dbReference>
<feature type="chain" id="PRO_5043953388" description="C-type lectin domain-containing protein" evidence="2">
    <location>
        <begin position="18"/>
        <end position="459"/>
    </location>
</feature>
<dbReference type="InterPro" id="IPR001304">
    <property type="entry name" value="C-type_lectin-like"/>
</dbReference>
<dbReference type="SMART" id="SM00034">
    <property type="entry name" value="CLECT"/>
    <property type="match status" value="1"/>
</dbReference>
<dbReference type="SUPFAM" id="SSF56436">
    <property type="entry name" value="C-type lectin-like"/>
    <property type="match status" value="1"/>
</dbReference>
<feature type="compositionally biased region" description="Low complexity" evidence="1">
    <location>
        <begin position="115"/>
        <end position="147"/>
    </location>
</feature>
<feature type="compositionally biased region" description="Basic residues" evidence="1">
    <location>
        <begin position="164"/>
        <end position="176"/>
    </location>
</feature>
<feature type="compositionally biased region" description="Polar residues" evidence="1">
    <location>
        <begin position="91"/>
        <end position="112"/>
    </location>
</feature>
<feature type="compositionally biased region" description="Basic and acidic residues" evidence="1">
    <location>
        <begin position="213"/>
        <end position="230"/>
    </location>
</feature>
<protein>
    <recommendedName>
        <fullName evidence="3">C-type lectin domain-containing protein</fullName>
    </recommendedName>
</protein>
<feature type="compositionally biased region" description="Polar residues" evidence="1">
    <location>
        <begin position="148"/>
        <end position="163"/>
    </location>
</feature>